<dbReference type="AlphaFoldDB" id="A0A1W2LWT2"/>
<evidence type="ECO:0000313" key="1">
    <source>
        <dbReference type="EMBL" id="ONF70947.1"/>
    </source>
</evidence>
<protein>
    <submittedName>
        <fullName evidence="1">Uncharacterized protein</fullName>
    </submittedName>
</protein>
<dbReference type="EMBL" id="LQMT02000013">
    <property type="protein sequence ID" value="ONF70947.1"/>
    <property type="molecule type" value="Genomic_DNA"/>
</dbReference>
<organism evidence="1 2">
    <name type="scientific">Amycolatopsis keratiniphila subsp. keratiniphila</name>
    <dbReference type="NCBI Taxonomy" id="227715"/>
    <lineage>
        <taxon>Bacteria</taxon>
        <taxon>Bacillati</taxon>
        <taxon>Actinomycetota</taxon>
        <taxon>Actinomycetes</taxon>
        <taxon>Pseudonocardiales</taxon>
        <taxon>Pseudonocardiaceae</taxon>
        <taxon>Amycolatopsis</taxon>
        <taxon>Amycolatopsis japonica group</taxon>
    </lineage>
</organism>
<comment type="caution">
    <text evidence="1">The sequence shown here is derived from an EMBL/GenBank/DDBJ whole genome shotgun (WGS) entry which is preliminary data.</text>
</comment>
<dbReference type="Proteomes" id="UP000076660">
    <property type="component" value="Unassembled WGS sequence"/>
</dbReference>
<sequence length="68" mass="7253">MTIQLEGECLDGTPPVAVVEAALRWLAVRKDGRPLRFLRYAIEDPASESAAVLGCLVRPTASMTTAAP</sequence>
<accession>A0A1W2LWT2</accession>
<reference evidence="1 2" key="1">
    <citation type="submission" date="2016-12" db="EMBL/GenBank/DDBJ databases">
        <title>Amycolatopsis keratiniphila subsp. keratiniphila genome sequencing and assembly.</title>
        <authorList>
            <person name="Mayilraj S."/>
            <person name="Kaur N."/>
        </authorList>
    </citation>
    <scope>NUCLEOTIDE SEQUENCE [LARGE SCALE GENOMIC DNA]</scope>
    <source>
        <strain evidence="1 2">DSM 44409</strain>
    </source>
</reference>
<name>A0A1W2LWT2_9PSEU</name>
<evidence type="ECO:0000313" key="2">
    <source>
        <dbReference type="Proteomes" id="UP000076660"/>
    </source>
</evidence>
<gene>
    <name evidence="1" type="ORF">AVR91_0215190</name>
</gene>
<feature type="non-terminal residue" evidence="1">
    <location>
        <position position="68"/>
    </location>
</feature>
<proteinExistence type="predicted"/>